<evidence type="ECO:0000313" key="3">
    <source>
        <dbReference type="Proteomes" id="UP000037773"/>
    </source>
</evidence>
<organism evidence="2 3">
    <name type="scientific">Streptomyces caelestis</name>
    <dbReference type="NCBI Taxonomy" id="36816"/>
    <lineage>
        <taxon>Bacteria</taxon>
        <taxon>Bacillati</taxon>
        <taxon>Actinomycetota</taxon>
        <taxon>Actinomycetes</taxon>
        <taxon>Kitasatosporales</taxon>
        <taxon>Streptomycetaceae</taxon>
        <taxon>Streptomyces</taxon>
    </lineage>
</organism>
<dbReference type="AlphaFoldDB" id="A0A0M8QT31"/>
<keyword evidence="3" id="KW-1185">Reference proteome</keyword>
<feature type="domain" description="DUF7919" evidence="1">
    <location>
        <begin position="2"/>
        <end position="123"/>
    </location>
</feature>
<dbReference type="InterPro" id="IPR057679">
    <property type="entry name" value="DUF7919"/>
</dbReference>
<evidence type="ECO:0000313" key="2">
    <source>
        <dbReference type="EMBL" id="KOT40515.1"/>
    </source>
</evidence>
<gene>
    <name evidence="2" type="ORF">ADK41_12115</name>
</gene>
<dbReference type="PATRIC" id="fig|36816.3.peg.2613"/>
<name>A0A0M8QT31_9ACTN</name>
<accession>A0A0M8QT31</accession>
<sequence>MTYYPDLTRYSYDESDQEMLNVGWLAPEHGYRTGVVDERVVDALKILSAAYDNQMRGVHHCEFCGIDRPVVLGGPAGDTEVWLGSAEIRVQGADGTRYAAPNLVIHYMTAHHYCPPEEFCRAAARTAGIETAGELTLAD</sequence>
<proteinExistence type="predicted"/>
<dbReference type="OrthoDB" id="5523878at2"/>
<dbReference type="EMBL" id="LGCN01000120">
    <property type="protein sequence ID" value="KOT40515.1"/>
    <property type="molecule type" value="Genomic_DNA"/>
</dbReference>
<reference evidence="2 3" key="1">
    <citation type="submission" date="2015-07" db="EMBL/GenBank/DDBJ databases">
        <authorList>
            <person name="Noorani M."/>
        </authorList>
    </citation>
    <scope>NUCLEOTIDE SEQUENCE [LARGE SCALE GENOMIC DNA]</scope>
    <source>
        <strain evidence="2 3">NRRL B-24567</strain>
    </source>
</reference>
<dbReference type="Proteomes" id="UP000037773">
    <property type="component" value="Unassembled WGS sequence"/>
</dbReference>
<dbReference type="Pfam" id="PF25535">
    <property type="entry name" value="DUF7919"/>
    <property type="match status" value="1"/>
</dbReference>
<evidence type="ECO:0000259" key="1">
    <source>
        <dbReference type="Pfam" id="PF25535"/>
    </source>
</evidence>
<comment type="caution">
    <text evidence="2">The sequence shown here is derived from an EMBL/GenBank/DDBJ whole genome shotgun (WGS) entry which is preliminary data.</text>
</comment>
<dbReference type="RefSeq" id="WP_030824145.1">
    <property type="nucleotide sequence ID" value="NZ_JBFBKA010000001.1"/>
</dbReference>
<protein>
    <recommendedName>
        <fullName evidence="1">DUF7919 domain-containing protein</fullName>
    </recommendedName>
</protein>